<name>A0AAV4BPV8_9GAST</name>
<keyword evidence="1" id="KW-0732">Signal</keyword>
<evidence type="ECO:0008006" key="4">
    <source>
        <dbReference type="Google" id="ProtNLM"/>
    </source>
</evidence>
<reference evidence="2 3" key="1">
    <citation type="journal article" date="2021" name="Elife">
        <title>Chloroplast acquisition without the gene transfer in kleptoplastic sea slugs, Plakobranchus ocellatus.</title>
        <authorList>
            <person name="Maeda T."/>
            <person name="Takahashi S."/>
            <person name="Yoshida T."/>
            <person name="Shimamura S."/>
            <person name="Takaki Y."/>
            <person name="Nagai Y."/>
            <person name="Toyoda A."/>
            <person name="Suzuki Y."/>
            <person name="Arimoto A."/>
            <person name="Ishii H."/>
            <person name="Satoh N."/>
            <person name="Nishiyama T."/>
            <person name="Hasebe M."/>
            <person name="Maruyama T."/>
            <person name="Minagawa J."/>
            <person name="Obokata J."/>
            <person name="Shigenobu S."/>
        </authorList>
    </citation>
    <scope>NUCLEOTIDE SEQUENCE [LARGE SCALE GENOMIC DNA]</scope>
</reference>
<feature type="chain" id="PRO_5043629604" description="Secreted protein" evidence="1">
    <location>
        <begin position="19"/>
        <end position="244"/>
    </location>
</feature>
<protein>
    <recommendedName>
        <fullName evidence="4">Secreted protein</fullName>
    </recommendedName>
</protein>
<organism evidence="2 3">
    <name type="scientific">Plakobranchus ocellatus</name>
    <dbReference type="NCBI Taxonomy" id="259542"/>
    <lineage>
        <taxon>Eukaryota</taxon>
        <taxon>Metazoa</taxon>
        <taxon>Spiralia</taxon>
        <taxon>Lophotrochozoa</taxon>
        <taxon>Mollusca</taxon>
        <taxon>Gastropoda</taxon>
        <taxon>Heterobranchia</taxon>
        <taxon>Euthyneura</taxon>
        <taxon>Panpulmonata</taxon>
        <taxon>Sacoglossa</taxon>
        <taxon>Placobranchoidea</taxon>
        <taxon>Plakobranchidae</taxon>
        <taxon>Plakobranchus</taxon>
    </lineage>
</organism>
<evidence type="ECO:0000313" key="3">
    <source>
        <dbReference type="Proteomes" id="UP000735302"/>
    </source>
</evidence>
<dbReference type="EMBL" id="BLXT01005251">
    <property type="protein sequence ID" value="GFO21046.1"/>
    <property type="molecule type" value="Genomic_DNA"/>
</dbReference>
<evidence type="ECO:0000256" key="1">
    <source>
        <dbReference type="SAM" id="SignalP"/>
    </source>
</evidence>
<sequence>MGRVVLLLVLISVDVVVSEDFLARLRRDRRPPQRLRRACQFWLAQCAEQSSPLHMRIQEFEMLQPMMANRTLLTQVGSDLQELSDCVEGVVAKPMCQFMRNVHAAEINMVNFIAGYMNSPGSIDKIVAASSSACVRQEETAGEVIQALSICAMEQYIHLEADLCTSFSQILQCAMANITQICGQEMGDLITSLGDYALSPDNADTFLYYLSSQSNVDLTDCSNQLILAKRYVRAALPLIKQMRK</sequence>
<accession>A0AAV4BPV8</accession>
<dbReference type="Proteomes" id="UP000735302">
    <property type="component" value="Unassembled WGS sequence"/>
</dbReference>
<keyword evidence="3" id="KW-1185">Reference proteome</keyword>
<proteinExistence type="predicted"/>
<dbReference type="AlphaFoldDB" id="A0AAV4BPV8"/>
<evidence type="ECO:0000313" key="2">
    <source>
        <dbReference type="EMBL" id="GFO21046.1"/>
    </source>
</evidence>
<feature type="signal peptide" evidence="1">
    <location>
        <begin position="1"/>
        <end position="18"/>
    </location>
</feature>
<gene>
    <name evidence="2" type="ORF">PoB_004755100</name>
</gene>
<comment type="caution">
    <text evidence="2">The sequence shown here is derived from an EMBL/GenBank/DDBJ whole genome shotgun (WGS) entry which is preliminary data.</text>
</comment>